<dbReference type="InterPro" id="IPR019734">
    <property type="entry name" value="TPR_rpt"/>
</dbReference>
<reference evidence="3 4" key="1">
    <citation type="submission" date="2018-10" db="EMBL/GenBank/DDBJ databases">
        <title>Genomic Encyclopedia of Type Strains, Phase IV (KMG-IV): sequencing the most valuable type-strain genomes for metagenomic binning, comparative biology and taxonomic classification.</title>
        <authorList>
            <person name="Goeker M."/>
        </authorList>
    </citation>
    <scope>NUCLEOTIDE SEQUENCE [LARGE SCALE GENOMIC DNA]</scope>
    <source>
        <strain evidence="3 4">DSM 15521</strain>
    </source>
</reference>
<keyword evidence="2" id="KW-0175">Coiled coil</keyword>
<dbReference type="Gene3D" id="1.25.40.10">
    <property type="entry name" value="Tetratricopeptide repeat domain"/>
    <property type="match status" value="2"/>
</dbReference>
<dbReference type="PANTHER" id="PTHR12558:SF13">
    <property type="entry name" value="CELL DIVISION CYCLE PROTEIN 27 HOMOLOG"/>
    <property type="match status" value="1"/>
</dbReference>
<feature type="repeat" description="TPR" evidence="1">
    <location>
        <begin position="179"/>
        <end position="212"/>
    </location>
</feature>
<name>A0A420W6R7_9BACT</name>
<evidence type="ECO:0000313" key="4">
    <source>
        <dbReference type="Proteomes" id="UP000280881"/>
    </source>
</evidence>
<dbReference type="PANTHER" id="PTHR12558">
    <property type="entry name" value="CELL DIVISION CYCLE 16,23,27"/>
    <property type="match status" value="1"/>
</dbReference>
<feature type="coiled-coil region" evidence="2">
    <location>
        <begin position="2"/>
        <end position="38"/>
    </location>
</feature>
<protein>
    <submittedName>
        <fullName evidence="3">Tetratricopeptide repeat protein</fullName>
    </submittedName>
</protein>
<evidence type="ECO:0000313" key="3">
    <source>
        <dbReference type="EMBL" id="RKQ61744.1"/>
    </source>
</evidence>
<proteinExistence type="predicted"/>
<dbReference type="SMART" id="SM00028">
    <property type="entry name" value="TPR"/>
    <property type="match status" value="7"/>
</dbReference>
<dbReference type="InterPro" id="IPR011990">
    <property type="entry name" value="TPR-like_helical_dom_sf"/>
</dbReference>
<dbReference type="Proteomes" id="UP000280881">
    <property type="component" value="Unassembled WGS sequence"/>
</dbReference>
<gene>
    <name evidence="3" type="ORF">C7457_1191</name>
</gene>
<comment type="caution">
    <text evidence="3">The sequence shown here is derived from an EMBL/GenBank/DDBJ whole genome shotgun (WGS) entry which is preliminary data.</text>
</comment>
<evidence type="ECO:0000256" key="1">
    <source>
        <dbReference type="PROSITE-ProRule" id="PRU00339"/>
    </source>
</evidence>
<evidence type="ECO:0000256" key="2">
    <source>
        <dbReference type="SAM" id="Coils"/>
    </source>
</evidence>
<dbReference type="EMBL" id="RBIE01000002">
    <property type="protein sequence ID" value="RKQ61744.1"/>
    <property type="molecule type" value="Genomic_DNA"/>
</dbReference>
<keyword evidence="4" id="KW-1185">Reference proteome</keyword>
<keyword evidence="1" id="KW-0802">TPR repeat</keyword>
<dbReference type="AlphaFoldDB" id="A0A420W6R7"/>
<dbReference type="OrthoDB" id="10338at2"/>
<dbReference type="SUPFAM" id="SSF48452">
    <property type="entry name" value="TPR-like"/>
    <property type="match status" value="1"/>
</dbReference>
<dbReference type="PROSITE" id="PS50005">
    <property type="entry name" value="TPR"/>
    <property type="match status" value="1"/>
</dbReference>
<dbReference type="SUPFAM" id="SSF81901">
    <property type="entry name" value="HCP-like"/>
    <property type="match status" value="1"/>
</dbReference>
<accession>A0A420W6R7</accession>
<organism evidence="3 4">
    <name type="scientific">Thermovibrio guaymasensis</name>
    <dbReference type="NCBI Taxonomy" id="240167"/>
    <lineage>
        <taxon>Bacteria</taxon>
        <taxon>Pseudomonadati</taxon>
        <taxon>Aquificota</taxon>
        <taxon>Aquificia</taxon>
        <taxon>Desulfurobacteriales</taxon>
        <taxon>Desulfurobacteriaceae</taxon>
        <taxon>Thermovibrio</taxon>
    </lineage>
</organism>
<dbReference type="Pfam" id="PF13181">
    <property type="entry name" value="TPR_8"/>
    <property type="match status" value="2"/>
</dbReference>
<dbReference type="RefSeq" id="WP_121171047.1">
    <property type="nucleotide sequence ID" value="NZ_RBIE01000002.1"/>
</dbReference>
<sequence>MKKGFQERKEELRDILRKAEKLIELKSFKRAVEELERVKFRDVDYYLLLAQAYEGLGNHEKAESYLEEARFLDTELRSRELLQRGITLASMRNFKAAEKELLESLKLNPFEKETYLELYRLYRETNNHKKMVKTLEELITLEPYMAFPYLELAKHYLLRRRFSKAADVLREASERIESPEIHYELGKVYAEWGKTEEAKEELRKACRLDFKNVEYRQKLAEVLVSEEEYEEALDVVLGTLELYPEAVYVLQSAGALYDMLGNEELAEYYYRKAVSVSEGFMKEDAQKLLAEFFVEKGRYDQAEEILWDLLKNTDNFWVLMDAFSELAVILIEQERYSDIVRAGKEVLENPEISDEEFGEVGEIVADALFEEGKVEEALDFYNQVLEVSTDQKLIKRVKEKVDEIKEIKELEKLL</sequence>